<protein>
    <submittedName>
        <fullName evidence="2">Uncharacterized protein</fullName>
    </submittedName>
</protein>
<evidence type="ECO:0000313" key="3">
    <source>
        <dbReference type="Proteomes" id="UP001175226"/>
    </source>
</evidence>
<comment type="caution">
    <text evidence="2">The sequence shown here is derived from an EMBL/GenBank/DDBJ whole genome shotgun (WGS) entry which is preliminary data.</text>
</comment>
<name>A0AA39IZA2_9AGAR</name>
<evidence type="ECO:0000313" key="2">
    <source>
        <dbReference type="EMBL" id="KAK0433208.1"/>
    </source>
</evidence>
<reference evidence="2" key="1">
    <citation type="submission" date="2023-06" db="EMBL/GenBank/DDBJ databases">
        <authorList>
            <consortium name="Lawrence Berkeley National Laboratory"/>
            <person name="Ahrendt S."/>
            <person name="Sahu N."/>
            <person name="Indic B."/>
            <person name="Wong-Bajracharya J."/>
            <person name="Merenyi Z."/>
            <person name="Ke H.-M."/>
            <person name="Monk M."/>
            <person name="Kocsube S."/>
            <person name="Drula E."/>
            <person name="Lipzen A."/>
            <person name="Balint B."/>
            <person name="Henrissat B."/>
            <person name="Andreopoulos B."/>
            <person name="Martin F.M."/>
            <person name="Harder C.B."/>
            <person name="Rigling D."/>
            <person name="Ford K.L."/>
            <person name="Foster G.D."/>
            <person name="Pangilinan J."/>
            <person name="Papanicolaou A."/>
            <person name="Barry K."/>
            <person name="LaButti K."/>
            <person name="Viragh M."/>
            <person name="Koriabine M."/>
            <person name="Yan M."/>
            <person name="Riley R."/>
            <person name="Champramary S."/>
            <person name="Plett K.L."/>
            <person name="Tsai I.J."/>
            <person name="Slot J."/>
            <person name="Sipos G."/>
            <person name="Plett J."/>
            <person name="Nagy L.G."/>
            <person name="Grigoriev I.V."/>
        </authorList>
    </citation>
    <scope>NUCLEOTIDE SEQUENCE</scope>
    <source>
        <strain evidence="2">FPL87.14</strain>
    </source>
</reference>
<feature type="compositionally biased region" description="Acidic residues" evidence="1">
    <location>
        <begin position="8"/>
        <end position="21"/>
    </location>
</feature>
<dbReference type="AlphaFoldDB" id="A0AA39IZA2"/>
<dbReference type="EMBL" id="JAUEPT010000084">
    <property type="protein sequence ID" value="KAK0433208.1"/>
    <property type="molecule type" value="Genomic_DNA"/>
</dbReference>
<feature type="region of interest" description="Disordered" evidence="1">
    <location>
        <begin position="1"/>
        <end position="22"/>
    </location>
</feature>
<accession>A0AA39IZA2</accession>
<dbReference type="Proteomes" id="UP001175226">
    <property type="component" value="Unassembled WGS sequence"/>
</dbReference>
<keyword evidence="3" id="KW-1185">Reference proteome</keyword>
<gene>
    <name evidence="2" type="ORF">EV421DRAFT_1741797</name>
</gene>
<evidence type="ECO:0000256" key="1">
    <source>
        <dbReference type="SAM" id="MobiDB-lite"/>
    </source>
</evidence>
<proteinExistence type="predicted"/>
<organism evidence="2 3">
    <name type="scientific">Armillaria borealis</name>
    <dbReference type="NCBI Taxonomy" id="47425"/>
    <lineage>
        <taxon>Eukaryota</taxon>
        <taxon>Fungi</taxon>
        <taxon>Dikarya</taxon>
        <taxon>Basidiomycota</taxon>
        <taxon>Agaricomycotina</taxon>
        <taxon>Agaricomycetes</taxon>
        <taxon>Agaricomycetidae</taxon>
        <taxon>Agaricales</taxon>
        <taxon>Marasmiineae</taxon>
        <taxon>Physalacriaceae</taxon>
        <taxon>Armillaria</taxon>
    </lineage>
</organism>
<sequence>MEAAAEGAEGETDIEGGDNDIVDVKDVTAGDVDGILGDGESARVDGSDSGVDSDCAMGEIDSASTVAVSASTVARDDELDPRKGYELLPSLDAEVLDPNKLHPSAWRGILRLALAKVDSSFYFQLQCKDHIVQLVKGSRAPAHHLRVRDESRDTKLELFIWAYLYSVANERVPDSPGLLNFVSSKALAAASTLVSAFTIMTFIDEHEPLPSSSNSSSTLGSASLSHVGDLDDDVKLSVLYRRRNHVEIFDSVDPYPMHSSGRLNLMYRTKSLSAVSSSLWMVL</sequence>